<evidence type="ECO:0000259" key="13">
    <source>
        <dbReference type="PROSITE" id="PS51192"/>
    </source>
</evidence>
<dbReference type="InterPro" id="IPR027417">
    <property type="entry name" value="P-loop_NTPase"/>
</dbReference>
<dbReference type="NCBIfam" id="TIGR00614">
    <property type="entry name" value="recQ_fam"/>
    <property type="match status" value="1"/>
</dbReference>
<organism evidence="15 16">
    <name type="scientific">Terrabacter terrae</name>
    <dbReference type="NCBI Taxonomy" id="318434"/>
    <lineage>
        <taxon>Bacteria</taxon>
        <taxon>Bacillati</taxon>
        <taxon>Actinomycetota</taxon>
        <taxon>Actinomycetes</taxon>
        <taxon>Micrococcales</taxon>
        <taxon>Intrasporangiaceae</taxon>
        <taxon>Terrabacter</taxon>
    </lineage>
</organism>
<protein>
    <recommendedName>
        <fullName evidence="11">ATP-dependent DNA helicase RecQ</fullName>
        <ecNumber evidence="10">5.6.2.4</ecNumber>
    </recommendedName>
    <alternativeName>
        <fullName evidence="12">DNA 3'-5' helicase RecQ</fullName>
    </alternativeName>
</protein>
<dbReference type="EMBL" id="BAAANB010000021">
    <property type="protein sequence ID" value="GAA2038178.1"/>
    <property type="molecule type" value="Genomic_DNA"/>
</dbReference>
<dbReference type="InterPro" id="IPR036388">
    <property type="entry name" value="WH-like_DNA-bd_sf"/>
</dbReference>
<keyword evidence="7" id="KW-0238">DNA-binding</keyword>
<dbReference type="InterPro" id="IPR011545">
    <property type="entry name" value="DEAD/DEAH_box_helicase_dom"/>
</dbReference>
<dbReference type="InterPro" id="IPR036390">
    <property type="entry name" value="WH_DNA-bd_sf"/>
</dbReference>
<dbReference type="PROSITE" id="PS00690">
    <property type="entry name" value="DEAH_ATP_HELICASE"/>
    <property type="match status" value="1"/>
</dbReference>
<dbReference type="CDD" id="cd17920">
    <property type="entry name" value="DEXHc_RecQ"/>
    <property type="match status" value="1"/>
</dbReference>
<keyword evidence="16" id="KW-1185">Reference proteome</keyword>
<keyword evidence="2" id="KW-0479">Metal-binding</keyword>
<evidence type="ECO:0000313" key="15">
    <source>
        <dbReference type="EMBL" id="GAA2038178.1"/>
    </source>
</evidence>
<evidence type="ECO:0000313" key="16">
    <source>
        <dbReference type="Proteomes" id="UP001501285"/>
    </source>
</evidence>
<dbReference type="EC" id="5.6.2.4" evidence="10"/>
<evidence type="ECO:0000256" key="3">
    <source>
        <dbReference type="ARBA" id="ARBA00022741"/>
    </source>
</evidence>
<dbReference type="PROSITE" id="PS51194">
    <property type="entry name" value="HELICASE_CTER"/>
    <property type="match status" value="1"/>
</dbReference>
<evidence type="ECO:0000256" key="6">
    <source>
        <dbReference type="ARBA" id="ARBA00022840"/>
    </source>
</evidence>
<dbReference type="SUPFAM" id="SSF52540">
    <property type="entry name" value="P-loop containing nucleoside triphosphate hydrolases"/>
    <property type="match status" value="1"/>
</dbReference>
<evidence type="ECO:0000256" key="4">
    <source>
        <dbReference type="ARBA" id="ARBA00022801"/>
    </source>
</evidence>
<keyword evidence="3" id="KW-0547">Nucleotide-binding</keyword>
<dbReference type="SUPFAM" id="SSF46785">
    <property type="entry name" value="Winged helix' DNA-binding domain"/>
    <property type="match status" value="1"/>
</dbReference>
<dbReference type="InterPro" id="IPR001650">
    <property type="entry name" value="Helicase_C-like"/>
</dbReference>
<dbReference type="GO" id="GO:0004386">
    <property type="term" value="F:helicase activity"/>
    <property type="evidence" value="ECO:0007669"/>
    <property type="project" value="UniProtKB-KW"/>
</dbReference>
<evidence type="ECO:0000259" key="14">
    <source>
        <dbReference type="PROSITE" id="PS51194"/>
    </source>
</evidence>
<proteinExistence type="inferred from homology"/>
<accession>A0ABN2UIS5</accession>
<feature type="domain" description="Helicase ATP-binding" evidence="13">
    <location>
        <begin position="30"/>
        <end position="199"/>
    </location>
</feature>
<dbReference type="Pfam" id="PF16124">
    <property type="entry name" value="RecQ_Zn_bind"/>
    <property type="match status" value="1"/>
</dbReference>
<keyword evidence="5 15" id="KW-0347">Helicase</keyword>
<dbReference type="PANTHER" id="PTHR13710">
    <property type="entry name" value="DNA HELICASE RECQ FAMILY MEMBER"/>
    <property type="match status" value="1"/>
</dbReference>
<dbReference type="Gene3D" id="1.10.10.10">
    <property type="entry name" value="Winged helix-like DNA-binding domain superfamily/Winged helix DNA-binding domain"/>
    <property type="match status" value="1"/>
</dbReference>
<dbReference type="Gene3D" id="3.40.50.300">
    <property type="entry name" value="P-loop containing nucleotide triphosphate hydrolases"/>
    <property type="match status" value="2"/>
</dbReference>
<sequence length="548" mass="59547">MSEMNSVRLQRAAKETFGWDELHAHQLEAMEHVLEGHDVLAVLPTGAGKSAIYQVPALLLDGPALVVSPLLALQNDQVEALTQAGAPPAVVVNSTQSAAERTQAWDAVEAGEARYVFLAPEQLAHEEVVERLRSAGVALFVIDEAHCVSSWGHDFRPDYLRMRPVLERLGHPPVVALTATAAPPVRDDIVARLGLRDVKETVTSFDRPNLRLAVVRCTDADERREAVVSRATELVTAPGFEGGGLVYTASRAESERLATELGERGVSAMAYHAGLRADRREEVHRAFRDGDVDVVVATSAFGMGIDKPDIRFVLHAAVPESLDSYYQQIGRAGRDGEPAATELFHRGEDLHLQTFLTAVRAPEQVLRDVSRALRDAAGPVRLTELARSLDASRASCTRAVNLLEQVGAVSAAGRGRIVHRRDVSTQQAVDDAVALSEAHQELIRSRVAMMGGYADTTGCRRQFLLGYFGEHLAEPCGNCDTCEAGTAEARPRRSGRFTVQAPVTHQEWGPGVVMAVEDDRLTVLFEEVGYRTLSVEAVEDNDLLTLVS</sequence>
<keyword evidence="8" id="KW-0413">Isomerase</keyword>
<dbReference type="InterPro" id="IPR032284">
    <property type="entry name" value="RecQ_Zn-bd"/>
</dbReference>
<evidence type="ECO:0000256" key="10">
    <source>
        <dbReference type="ARBA" id="ARBA00034808"/>
    </source>
</evidence>
<comment type="similarity">
    <text evidence="1">Belongs to the helicase family. RecQ subfamily.</text>
</comment>
<evidence type="ECO:0000256" key="2">
    <source>
        <dbReference type="ARBA" id="ARBA00022723"/>
    </source>
</evidence>
<dbReference type="InterPro" id="IPR002464">
    <property type="entry name" value="DNA/RNA_helicase_DEAH_CS"/>
</dbReference>
<dbReference type="Proteomes" id="UP001501285">
    <property type="component" value="Unassembled WGS sequence"/>
</dbReference>
<keyword evidence="6" id="KW-0067">ATP-binding</keyword>
<evidence type="ECO:0000256" key="11">
    <source>
        <dbReference type="ARBA" id="ARBA00044535"/>
    </source>
</evidence>
<evidence type="ECO:0000256" key="8">
    <source>
        <dbReference type="ARBA" id="ARBA00023235"/>
    </source>
</evidence>
<reference evidence="15 16" key="1">
    <citation type="journal article" date="2019" name="Int. J. Syst. Evol. Microbiol.">
        <title>The Global Catalogue of Microorganisms (GCM) 10K type strain sequencing project: providing services to taxonomists for standard genome sequencing and annotation.</title>
        <authorList>
            <consortium name="The Broad Institute Genomics Platform"/>
            <consortium name="The Broad Institute Genome Sequencing Center for Infectious Disease"/>
            <person name="Wu L."/>
            <person name="Ma J."/>
        </authorList>
    </citation>
    <scope>NUCLEOTIDE SEQUENCE [LARGE SCALE GENOMIC DNA]</scope>
    <source>
        <strain evidence="15 16">JCM 14283</strain>
    </source>
</reference>
<evidence type="ECO:0000256" key="5">
    <source>
        <dbReference type="ARBA" id="ARBA00022806"/>
    </source>
</evidence>
<feature type="domain" description="Helicase C-terminal" evidence="14">
    <location>
        <begin position="230"/>
        <end position="370"/>
    </location>
</feature>
<dbReference type="SMART" id="SM00490">
    <property type="entry name" value="HELICc"/>
    <property type="match status" value="1"/>
</dbReference>
<evidence type="ECO:0000256" key="9">
    <source>
        <dbReference type="ARBA" id="ARBA00034617"/>
    </source>
</evidence>
<dbReference type="Pfam" id="PF00270">
    <property type="entry name" value="DEAD"/>
    <property type="match status" value="1"/>
</dbReference>
<name>A0ABN2UIS5_9MICO</name>
<comment type="caution">
    <text evidence="15">The sequence shown here is derived from an EMBL/GenBank/DDBJ whole genome shotgun (WGS) entry which is preliminary data.</text>
</comment>
<evidence type="ECO:0000256" key="1">
    <source>
        <dbReference type="ARBA" id="ARBA00005446"/>
    </source>
</evidence>
<evidence type="ECO:0000256" key="12">
    <source>
        <dbReference type="ARBA" id="ARBA00044550"/>
    </source>
</evidence>
<gene>
    <name evidence="15" type="ORF">GCM10009740_32900</name>
</gene>
<dbReference type="InterPro" id="IPR004589">
    <property type="entry name" value="DNA_helicase_ATP-dep_RecQ"/>
</dbReference>
<keyword evidence="4" id="KW-0378">Hydrolase</keyword>
<dbReference type="SMART" id="SM00487">
    <property type="entry name" value="DEXDc"/>
    <property type="match status" value="1"/>
</dbReference>
<comment type="catalytic activity">
    <reaction evidence="9">
        <text>Couples ATP hydrolysis with the unwinding of duplex DNA by translocating in the 3'-5' direction.</text>
        <dbReference type="EC" id="5.6.2.4"/>
    </reaction>
</comment>
<evidence type="ECO:0000256" key="7">
    <source>
        <dbReference type="ARBA" id="ARBA00023125"/>
    </source>
</evidence>
<dbReference type="Pfam" id="PF00271">
    <property type="entry name" value="Helicase_C"/>
    <property type="match status" value="1"/>
</dbReference>
<dbReference type="PANTHER" id="PTHR13710:SF105">
    <property type="entry name" value="ATP-DEPENDENT DNA HELICASE Q1"/>
    <property type="match status" value="1"/>
</dbReference>
<dbReference type="PROSITE" id="PS51192">
    <property type="entry name" value="HELICASE_ATP_BIND_1"/>
    <property type="match status" value="1"/>
</dbReference>
<dbReference type="InterPro" id="IPR014001">
    <property type="entry name" value="Helicase_ATP-bd"/>
</dbReference>